<dbReference type="SUPFAM" id="SSF81338">
    <property type="entry name" value="Aquaporin-like"/>
    <property type="match status" value="1"/>
</dbReference>
<gene>
    <name evidence="11" type="ORF">BDFB_003703</name>
</gene>
<dbReference type="InterPro" id="IPR034294">
    <property type="entry name" value="Aquaporin_transptr"/>
</dbReference>
<keyword evidence="7 10" id="KW-1133">Transmembrane helix</keyword>
<evidence type="ECO:0000256" key="9">
    <source>
        <dbReference type="RuleBase" id="RU000477"/>
    </source>
</evidence>
<sequence length="179" mass="19164">SIGHVSGCHINPAVTLSLFATGDIKLLRSLFFIVVQLVGAAGGAAVLRLMVPEEKEGNLGITNLGENVTQLQGFLMEAILTFLLLFIIHAVCDPRRKDIKGSAPLAIGLAVSACHLCGIPYSGSSINPARSFGPAVIMNLWDNHWVYWAGPILGGVVAGVIYKFLFKVHKGETDDSYDF</sequence>
<dbReference type="GO" id="GO:0015267">
    <property type="term" value="F:channel activity"/>
    <property type="evidence" value="ECO:0007669"/>
    <property type="project" value="InterPro"/>
</dbReference>
<dbReference type="EMBL" id="QDEB01001440">
    <property type="protein sequence ID" value="RZC43174.1"/>
    <property type="molecule type" value="Genomic_DNA"/>
</dbReference>
<evidence type="ECO:0000256" key="10">
    <source>
        <dbReference type="SAM" id="Phobius"/>
    </source>
</evidence>
<evidence type="ECO:0000256" key="8">
    <source>
        <dbReference type="ARBA" id="ARBA00023136"/>
    </source>
</evidence>
<dbReference type="Proteomes" id="UP000292052">
    <property type="component" value="Unassembled WGS sequence"/>
</dbReference>
<dbReference type="Pfam" id="PF00230">
    <property type="entry name" value="MIP"/>
    <property type="match status" value="1"/>
</dbReference>
<dbReference type="InterPro" id="IPR022357">
    <property type="entry name" value="MIP_CS"/>
</dbReference>
<keyword evidence="5 9" id="KW-0812">Transmembrane</keyword>
<dbReference type="InterPro" id="IPR000425">
    <property type="entry name" value="MIP"/>
</dbReference>
<comment type="similarity">
    <text evidence="2 9">Belongs to the MIP/aquaporin (TC 1.A.8) family.</text>
</comment>
<evidence type="ECO:0000256" key="1">
    <source>
        <dbReference type="ARBA" id="ARBA00004141"/>
    </source>
</evidence>
<reference evidence="11 12" key="1">
    <citation type="submission" date="2017-03" db="EMBL/GenBank/DDBJ databases">
        <title>Genome of the blue death feigning beetle - Asbolus verrucosus.</title>
        <authorList>
            <person name="Rider S.D."/>
        </authorList>
    </citation>
    <scope>NUCLEOTIDE SEQUENCE [LARGE SCALE GENOMIC DNA]</scope>
    <source>
        <strain evidence="11">Butters</strain>
        <tissue evidence="11">Head and leg muscle</tissue>
    </source>
</reference>
<feature type="transmembrane region" description="Helical" evidence="10">
    <location>
        <begin position="103"/>
        <end position="121"/>
    </location>
</feature>
<dbReference type="Gene3D" id="1.20.1080.10">
    <property type="entry name" value="Glycerol uptake facilitator protein"/>
    <property type="match status" value="1"/>
</dbReference>
<feature type="transmembrane region" description="Helical" evidence="10">
    <location>
        <begin position="30"/>
        <end position="51"/>
    </location>
</feature>
<evidence type="ECO:0000313" key="11">
    <source>
        <dbReference type="EMBL" id="RZC43174.1"/>
    </source>
</evidence>
<organism evidence="11 12">
    <name type="scientific">Asbolus verrucosus</name>
    <name type="common">Desert ironclad beetle</name>
    <dbReference type="NCBI Taxonomy" id="1661398"/>
    <lineage>
        <taxon>Eukaryota</taxon>
        <taxon>Metazoa</taxon>
        <taxon>Ecdysozoa</taxon>
        <taxon>Arthropoda</taxon>
        <taxon>Hexapoda</taxon>
        <taxon>Insecta</taxon>
        <taxon>Pterygota</taxon>
        <taxon>Neoptera</taxon>
        <taxon>Endopterygota</taxon>
        <taxon>Coleoptera</taxon>
        <taxon>Polyphaga</taxon>
        <taxon>Cucujiformia</taxon>
        <taxon>Tenebrionidae</taxon>
        <taxon>Pimeliinae</taxon>
        <taxon>Asbolus</taxon>
    </lineage>
</organism>
<evidence type="ECO:0000256" key="6">
    <source>
        <dbReference type="ARBA" id="ARBA00022737"/>
    </source>
</evidence>
<keyword evidence="8 10" id="KW-0472">Membrane</keyword>
<evidence type="ECO:0000256" key="4">
    <source>
        <dbReference type="ARBA" id="ARBA00022448"/>
    </source>
</evidence>
<comment type="subcellular location">
    <subcellularLocation>
        <location evidence="1">Membrane</location>
        <topology evidence="1">Multi-pass membrane protein</topology>
    </subcellularLocation>
</comment>
<dbReference type="GO" id="GO:0005886">
    <property type="term" value="C:plasma membrane"/>
    <property type="evidence" value="ECO:0007669"/>
    <property type="project" value="TreeGrafter"/>
</dbReference>
<dbReference type="PANTHER" id="PTHR19139">
    <property type="entry name" value="AQUAPORIN TRANSPORTER"/>
    <property type="match status" value="1"/>
</dbReference>
<dbReference type="OrthoDB" id="3222at2759"/>
<keyword evidence="4 9" id="KW-0813">Transport</keyword>
<protein>
    <submittedName>
        <fullName evidence="11">Aquaporin AQPcic</fullName>
    </submittedName>
</protein>
<dbReference type="STRING" id="1661398.A0A482WDL4"/>
<evidence type="ECO:0000256" key="7">
    <source>
        <dbReference type="ARBA" id="ARBA00022989"/>
    </source>
</evidence>
<dbReference type="PANTHER" id="PTHR19139:SF291">
    <property type="entry name" value="AQUAPORIN"/>
    <property type="match status" value="1"/>
</dbReference>
<evidence type="ECO:0000256" key="2">
    <source>
        <dbReference type="ARBA" id="ARBA00006175"/>
    </source>
</evidence>
<proteinExistence type="inferred from homology"/>
<evidence type="ECO:0000256" key="3">
    <source>
        <dbReference type="ARBA" id="ARBA00011881"/>
    </source>
</evidence>
<dbReference type="PRINTS" id="PR00783">
    <property type="entry name" value="MINTRINSICP"/>
</dbReference>
<accession>A0A482WDL4</accession>
<comment type="subunit">
    <text evidence="3">Homotetramer.</text>
</comment>
<dbReference type="InterPro" id="IPR023271">
    <property type="entry name" value="Aquaporin-like"/>
</dbReference>
<name>A0A482WDL4_ASBVE</name>
<feature type="transmembrane region" description="Helical" evidence="10">
    <location>
        <begin position="145"/>
        <end position="166"/>
    </location>
</feature>
<dbReference type="AlphaFoldDB" id="A0A482WDL4"/>
<feature type="transmembrane region" description="Helical" evidence="10">
    <location>
        <begin position="71"/>
        <end position="91"/>
    </location>
</feature>
<keyword evidence="6" id="KW-0677">Repeat</keyword>
<feature type="non-terminal residue" evidence="11">
    <location>
        <position position="1"/>
    </location>
</feature>
<comment type="caution">
    <text evidence="11">The sequence shown here is derived from an EMBL/GenBank/DDBJ whole genome shotgun (WGS) entry which is preliminary data.</text>
</comment>
<dbReference type="PROSITE" id="PS00221">
    <property type="entry name" value="MIP"/>
    <property type="match status" value="1"/>
</dbReference>
<evidence type="ECO:0000313" key="12">
    <source>
        <dbReference type="Proteomes" id="UP000292052"/>
    </source>
</evidence>
<evidence type="ECO:0000256" key="5">
    <source>
        <dbReference type="ARBA" id="ARBA00022692"/>
    </source>
</evidence>
<keyword evidence="12" id="KW-1185">Reference proteome</keyword>